<protein>
    <submittedName>
        <fullName evidence="2">DUF805 domain-containing protein</fullName>
    </submittedName>
</protein>
<dbReference type="PANTHER" id="PTHR34980:SF2">
    <property type="entry name" value="INNER MEMBRANE PROTEIN YHAH-RELATED"/>
    <property type="match status" value="1"/>
</dbReference>
<keyword evidence="1" id="KW-0812">Transmembrane</keyword>
<name>A0ABT1BNL1_9BURK</name>
<dbReference type="InterPro" id="IPR008523">
    <property type="entry name" value="DUF805"/>
</dbReference>
<reference evidence="2 3" key="1">
    <citation type="submission" date="2022-06" db="EMBL/GenBank/DDBJ databases">
        <title>Ideonella sp. NS12-5 Genome sequencing and assembly.</title>
        <authorList>
            <person name="Jung Y."/>
        </authorList>
    </citation>
    <scope>NUCLEOTIDE SEQUENCE [LARGE SCALE GENOMIC DNA]</scope>
    <source>
        <strain evidence="2 3">NS12-5</strain>
    </source>
</reference>
<feature type="transmembrane region" description="Helical" evidence="1">
    <location>
        <begin position="74"/>
        <end position="95"/>
    </location>
</feature>
<feature type="transmembrane region" description="Helical" evidence="1">
    <location>
        <begin position="26"/>
        <end position="43"/>
    </location>
</feature>
<proteinExistence type="predicted"/>
<feature type="transmembrane region" description="Helical" evidence="1">
    <location>
        <begin position="50"/>
        <end position="68"/>
    </location>
</feature>
<gene>
    <name evidence="2" type="ORF">M0L44_13835</name>
</gene>
<dbReference type="Proteomes" id="UP001204851">
    <property type="component" value="Unassembled WGS sequence"/>
</dbReference>
<evidence type="ECO:0000256" key="1">
    <source>
        <dbReference type="SAM" id="Phobius"/>
    </source>
</evidence>
<dbReference type="Pfam" id="PF05656">
    <property type="entry name" value="DUF805"/>
    <property type="match status" value="1"/>
</dbReference>
<keyword evidence="3" id="KW-1185">Reference proteome</keyword>
<keyword evidence="1" id="KW-0472">Membrane</keyword>
<accession>A0ABT1BNL1</accession>
<dbReference type="RefSeq" id="WP_252770298.1">
    <property type="nucleotide sequence ID" value="NZ_JAMXMC010000007.1"/>
</dbReference>
<keyword evidence="1" id="KW-1133">Transmembrane helix</keyword>
<organism evidence="2 3">
    <name type="scientific">Ideonella oryzae</name>
    <dbReference type="NCBI Taxonomy" id="2937441"/>
    <lineage>
        <taxon>Bacteria</taxon>
        <taxon>Pseudomonadati</taxon>
        <taxon>Pseudomonadota</taxon>
        <taxon>Betaproteobacteria</taxon>
        <taxon>Burkholderiales</taxon>
        <taxon>Sphaerotilaceae</taxon>
        <taxon>Ideonella</taxon>
    </lineage>
</organism>
<comment type="caution">
    <text evidence="2">The sequence shown here is derived from an EMBL/GenBank/DDBJ whole genome shotgun (WGS) entry which is preliminary data.</text>
</comment>
<dbReference type="EMBL" id="JAMXMC010000007">
    <property type="protein sequence ID" value="MCO5977785.1"/>
    <property type="molecule type" value="Genomic_DNA"/>
</dbReference>
<evidence type="ECO:0000313" key="2">
    <source>
        <dbReference type="EMBL" id="MCO5977785.1"/>
    </source>
</evidence>
<sequence>MDFKDAVRTCFNNYANFDGRAGRSEFWWWALFCLLGSLILGVVSHKLSAIFSLATLLPYLAVAARRLHDTDRSGWLQLVGLIPFVGWIILIYWLAQEGKSSSRYA</sequence>
<dbReference type="PANTHER" id="PTHR34980">
    <property type="entry name" value="INNER MEMBRANE PROTEIN-RELATED-RELATED"/>
    <property type="match status" value="1"/>
</dbReference>
<evidence type="ECO:0000313" key="3">
    <source>
        <dbReference type="Proteomes" id="UP001204851"/>
    </source>
</evidence>